<name>A0ACB6R928_9PLEO</name>
<proteinExistence type="predicted"/>
<accession>A0ACB6R928</accession>
<protein>
    <submittedName>
        <fullName evidence="1">Glycoside hydrolase, catalytic core</fullName>
    </submittedName>
</protein>
<keyword evidence="1" id="KW-0378">Hydrolase</keyword>
<dbReference type="EMBL" id="MU003497">
    <property type="protein sequence ID" value="KAF2475017.1"/>
    <property type="molecule type" value="Genomic_DNA"/>
</dbReference>
<evidence type="ECO:0000313" key="1">
    <source>
        <dbReference type="EMBL" id="KAF2475017.1"/>
    </source>
</evidence>
<reference evidence="1" key="1">
    <citation type="journal article" date="2020" name="Stud. Mycol.">
        <title>101 Dothideomycetes genomes: a test case for predicting lifestyles and emergence of pathogens.</title>
        <authorList>
            <person name="Haridas S."/>
            <person name="Albert R."/>
            <person name="Binder M."/>
            <person name="Bloem J."/>
            <person name="Labutti K."/>
            <person name="Salamov A."/>
            <person name="Andreopoulos B."/>
            <person name="Baker S."/>
            <person name="Barry K."/>
            <person name="Bills G."/>
            <person name="Bluhm B."/>
            <person name="Cannon C."/>
            <person name="Castanera R."/>
            <person name="Culley D."/>
            <person name="Daum C."/>
            <person name="Ezra D."/>
            <person name="Gonzalez J."/>
            <person name="Henrissat B."/>
            <person name="Kuo A."/>
            <person name="Liang C."/>
            <person name="Lipzen A."/>
            <person name="Lutzoni F."/>
            <person name="Magnuson J."/>
            <person name="Mondo S."/>
            <person name="Nolan M."/>
            <person name="Ohm R."/>
            <person name="Pangilinan J."/>
            <person name="Park H.-J."/>
            <person name="Ramirez L."/>
            <person name="Alfaro M."/>
            <person name="Sun H."/>
            <person name="Tritt A."/>
            <person name="Yoshinaga Y."/>
            <person name="Zwiers L.-H."/>
            <person name="Turgeon B."/>
            <person name="Goodwin S."/>
            <person name="Spatafora J."/>
            <person name="Crous P."/>
            <person name="Grigoriev I."/>
        </authorList>
    </citation>
    <scope>NUCLEOTIDE SEQUENCE</scope>
    <source>
        <strain evidence="1">ATCC 200398</strain>
    </source>
</reference>
<comment type="caution">
    <text evidence="1">The sequence shown here is derived from an EMBL/GenBank/DDBJ whole genome shotgun (WGS) entry which is preliminary data.</text>
</comment>
<sequence length="722" mass="79853">MAPCKYVVGTMMADGREIPITPHEHDLDITFGFATSCDFNRSGLKLNTIDSIIINAKYAETIDERGDTFIPPTLKSFAETFASDLKSVHLKPSVHVGDRASSGSIFLTLGDPSDYRDAAGRETSEGYALNVSSSGITITGASPLGVWWGTRTVLQQASLSNGTIPYGSGIDSPGWATRGMMLDAGRHYYPPEFLIEMCAYMSFFKQNTFHVHLSDNLYNNVDIYSREQSLELYARFRLWSDSKDVAGLNKHKNESYTREQFDNIQSACAARGVTILPEIEAPGHSLVFVQWKPELGLENDLSLLNISNPETIPTMKTVWSTFLPWFHTKTVHIGADEYTAEVNDYNIFVNAMADHIHTESNKTIRIWGTFPPNYTQPGYINIYRNVSVQHWEYFEDNPLYDYIRNKYTVLNSDDTFYVVNKWSGSYPQMVSITKTFNGNPATNNGTWYPYVFDTHNSSNNPVRSEPLVLGEIAPLWNDYGANTSVYTEAYYAWQEGIPALADKQWGGDLTAEELNGILQTLLPSIPGQNLRRSIPSKSSTILEYSLRNAYSSASNRSAKISDQSGNGYDGSTNCPISNTSIAINSSCSLTTPLSSKGRDYTLTLSLLLITLSSPTNATLVSGADSALMLTPNITLFASGSYFRLNSSLPMNQKFSLSILGRGNQTFAKLDDGAEEEFLTKMGINGERFVWAPMGIEAPLKEVGGAGCGWNGELYGMKLTNVA</sequence>
<dbReference type="Proteomes" id="UP000799755">
    <property type="component" value="Unassembled WGS sequence"/>
</dbReference>
<gene>
    <name evidence="1" type="ORF">BDR25DRAFT_384525</name>
</gene>
<keyword evidence="2" id="KW-1185">Reference proteome</keyword>
<organism evidence="1 2">
    <name type="scientific">Lindgomyces ingoldianus</name>
    <dbReference type="NCBI Taxonomy" id="673940"/>
    <lineage>
        <taxon>Eukaryota</taxon>
        <taxon>Fungi</taxon>
        <taxon>Dikarya</taxon>
        <taxon>Ascomycota</taxon>
        <taxon>Pezizomycotina</taxon>
        <taxon>Dothideomycetes</taxon>
        <taxon>Pleosporomycetidae</taxon>
        <taxon>Pleosporales</taxon>
        <taxon>Lindgomycetaceae</taxon>
        <taxon>Lindgomyces</taxon>
    </lineage>
</organism>
<evidence type="ECO:0000313" key="2">
    <source>
        <dbReference type="Proteomes" id="UP000799755"/>
    </source>
</evidence>